<gene>
    <name evidence="3" type="ORF">HOP12_02275</name>
</gene>
<evidence type="ECO:0000313" key="4">
    <source>
        <dbReference type="Proteomes" id="UP000580839"/>
    </source>
</evidence>
<dbReference type="NCBIfam" id="NF033788">
    <property type="entry name" value="HTH_metalloreg"/>
    <property type="match status" value="1"/>
</dbReference>
<sequence length="222" mass="25031">MDRTKGTQRLFEHFAHIGKAVSSAQRIQLLELLAQGERSVDVLAAEARLPTANTSHHLQALRAVRLVDVRKQGTRVFYRLAGPEVFDLLQVIRRVAQARIAEVDDLIHTYFASPELLEPVSRRELVKRAREEDVLILDVRPPEEFAAGHIRGAMSVPLNELKRRLAKLPKRKEIVAYCRGPYCVLSVHAVELLRSRGFRARRLADGFPEWQGAGLPIESGPP</sequence>
<dbReference type="InterPro" id="IPR001763">
    <property type="entry name" value="Rhodanese-like_dom"/>
</dbReference>
<dbReference type="AlphaFoldDB" id="A0A849SJE4"/>
<dbReference type="PROSITE" id="PS50206">
    <property type="entry name" value="RHODANESE_3"/>
    <property type="match status" value="1"/>
</dbReference>
<evidence type="ECO:0000259" key="2">
    <source>
        <dbReference type="PROSITE" id="PS50987"/>
    </source>
</evidence>
<dbReference type="InterPro" id="IPR036873">
    <property type="entry name" value="Rhodanese-like_dom_sf"/>
</dbReference>
<dbReference type="Proteomes" id="UP000580839">
    <property type="component" value="Unassembled WGS sequence"/>
</dbReference>
<dbReference type="CDD" id="cd00158">
    <property type="entry name" value="RHOD"/>
    <property type="match status" value="1"/>
</dbReference>
<organism evidence="3 4">
    <name type="scientific">Eiseniibacteriota bacterium</name>
    <dbReference type="NCBI Taxonomy" id="2212470"/>
    <lineage>
        <taxon>Bacteria</taxon>
        <taxon>Candidatus Eiseniibacteriota</taxon>
    </lineage>
</organism>
<feature type="domain" description="Rhodanese" evidence="1">
    <location>
        <begin position="130"/>
        <end position="219"/>
    </location>
</feature>
<comment type="caution">
    <text evidence="3">The sequence shown here is derived from an EMBL/GenBank/DDBJ whole genome shotgun (WGS) entry which is preliminary data.</text>
</comment>
<dbReference type="InterPro" id="IPR036388">
    <property type="entry name" value="WH-like_DNA-bd_sf"/>
</dbReference>
<dbReference type="PRINTS" id="PR00778">
    <property type="entry name" value="HTHARSR"/>
</dbReference>
<dbReference type="FunFam" id="3.40.250.10:FF:000039">
    <property type="entry name" value="ArsR family transcriptional regulator"/>
    <property type="match status" value="1"/>
</dbReference>
<dbReference type="Pfam" id="PF01022">
    <property type="entry name" value="HTH_5"/>
    <property type="match status" value="1"/>
</dbReference>
<dbReference type="InterPro" id="IPR036390">
    <property type="entry name" value="WH_DNA-bd_sf"/>
</dbReference>
<proteinExistence type="predicted"/>
<dbReference type="SMART" id="SM00418">
    <property type="entry name" value="HTH_ARSR"/>
    <property type="match status" value="1"/>
</dbReference>
<dbReference type="PROSITE" id="PS50987">
    <property type="entry name" value="HTH_ARSR_2"/>
    <property type="match status" value="1"/>
</dbReference>
<protein>
    <submittedName>
        <fullName evidence="3">Metalloregulator ArsR/SmtB family transcription factor</fullName>
    </submittedName>
</protein>
<dbReference type="InterPro" id="IPR001845">
    <property type="entry name" value="HTH_ArsR_DNA-bd_dom"/>
</dbReference>
<dbReference type="SUPFAM" id="SSF52821">
    <property type="entry name" value="Rhodanese/Cell cycle control phosphatase"/>
    <property type="match status" value="1"/>
</dbReference>
<evidence type="ECO:0000313" key="3">
    <source>
        <dbReference type="EMBL" id="NOT32977.1"/>
    </source>
</evidence>
<dbReference type="SMART" id="SM00450">
    <property type="entry name" value="RHOD"/>
    <property type="match status" value="1"/>
</dbReference>
<dbReference type="Gene3D" id="1.10.10.10">
    <property type="entry name" value="Winged helix-like DNA-binding domain superfamily/Winged helix DNA-binding domain"/>
    <property type="match status" value="1"/>
</dbReference>
<dbReference type="EMBL" id="JABFRW010000023">
    <property type="protein sequence ID" value="NOT32977.1"/>
    <property type="molecule type" value="Genomic_DNA"/>
</dbReference>
<dbReference type="InterPro" id="IPR050229">
    <property type="entry name" value="GlpE_sulfurtransferase"/>
</dbReference>
<feature type="domain" description="HTH arsR-type" evidence="2">
    <location>
        <begin position="6"/>
        <end position="100"/>
    </location>
</feature>
<name>A0A849SJE4_UNCEI</name>
<dbReference type="Gene3D" id="3.40.250.10">
    <property type="entry name" value="Rhodanese-like domain"/>
    <property type="match status" value="1"/>
</dbReference>
<dbReference type="CDD" id="cd00090">
    <property type="entry name" value="HTH_ARSR"/>
    <property type="match status" value="1"/>
</dbReference>
<dbReference type="PANTHER" id="PTHR43031:SF16">
    <property type="entry name" value="OXIDOREDUCTASE"/>
    <property type="match status" value="1"/>
</dbReference>
<reference evidence="3 4" key="1">
    <citation type="submission" date="2020-04" db="EMBL/GenBank/DDBJ databases">
        <title>Metagenomic profiling of ammonia- and methane-oxidizing microorganisms in a Dutch drinking water treatment plant.</title>
        <authorList>
            <person name="Poghosyan L."/>
            <person name="Leucker S."/>
        </authorList>
    </citation>
    <scope>NUCLEOTIDE SEQUENCE [LARGE SCALE GENOMIC DNA]</scope>
    <source>
        <strain evidence="3">S-RSF-IL-03</strain>
    </source>
</reference>
<dbReference type="Pfam" id="PF00581">
    <property type="entry name" value="Rhodanese"/>
    <property type="match status" value="1"/>
</dbReference>
<accession>A0A849SJE4</accession>
<dbReference type="InterPro" id="IPR011991">
    <property type="entry name" value="ArsR-like_HTH"/>
</dbReference>
<dbReference type="SUPFAM" id="SSF46785">
    <property type="entry name" value="Winged helix' DNA-binding domain"/>
    <property type="match status" value="1"/>
</dbReference>
<dbReference type="PANTHER" id="PTHR43031">
    <property type="entry name" value="FAD-DEPENDENT OXIDOREDUCTASE"/>
    <property type="match status" value="1"/>
</dbReference>
<evidence type="ECO:0000259" key="1">
    <source>
        <dbReference type="PROSITE" id="PS50206"/>
    </source>
</evidence>
<dbReference type="GO" id="GO:0003700">
    <property type="term" value="F:DNA-binding transcription factor activity"/>
    <property type="evidence" value="ECO:0007669"/>
    <property type="project" value="InterPro"/>
</dbReference>